<name>A0A913Z4Q1_PATMI</name>
<dbReference type="AlphaFoldDB" id="A0A913Z4Q1"/>
<dbReference type="PANTHER" id="PTHR46601:SF1">
    <property type="entry name" value="ADF-H DOMAIN-CONTAINING PROTEIN"/>
    <property type="match status" value="1"/>
</dbReference>
<protein>
    <recommendedName>
        <fullName evidence="3">Cc8L18.2-like protein</fullName>
    </recommendedName>
</protein>
<dbReference type="RefSeq" id="XP_038046702.1">
    <property type="nucleotide sequence ID" value="XM_038190774.1"/>
</dbReference>
<evidence type="ECO:0000313" key="1">
    <source>
        <dbReference type="EnsemblMetazoa" id="XP_038046702.1"/>
    </source>
</evidence>
<dbReference type="EnsemblMetazoa" id="XM_038190774.1">
    <property type="protein sequence ID" value="XP_038046702.1"/>
    <property type="gene ID" value="LOC119720907"/>
</dbReference>
<evidence type="ECO:0008006" key="3">
    <source>
        <dbReference type="Google" id="ProtNLM"/>
    </source>
</evidence>
<dbReference type="GeneID" id="119720907"/>
<organism evidence="1 2">
    <name type="scientific">Patiria miniata</name>
    <name type="common">Bat star</name>
    <name type="synonym">Asterina miniata</name>
    <dbReference type="NCBI Taxonomy" id="46514"/>
    <lineage>
        <taxon>Eukaryota</taxon>
        <taxon>Metazoa</taxon>
        <taxon>Echinodermata</taxon>
        <taxon>Eleutherozoa</taxon>
        <taxon>Asterozoa</taxon>
        <taxon>Asteroidea</taxon>
        <taxon>Valvatacea</taxon>
        <taxon>Valvatida</taxon>
        <taxon>Asterinidae</taxon>
        <taxon>Patiria</taxon>
    </lineage>
</organism>
<dbReference type="PANTHER" id="PTHR46601">
    <property type="entry name" value="ULP_PROTEASE DOMAIN-CONTAINING PROTEIN"/>
    <property type="match status" value="1"/>
</dbReference>
<accession>A0A913Z4Q1</accession>
<reference evidence="1" key="1">
    <citation type="submission" date="2022-11" db="UniProtKB">
        <authorList>
            <consortium name="EnsemblMetazoa"/>
        </authorList>
    </citation>
    <scope>IDENTIFICATION</scope>
</reference>
<dbReference type="Proteomes" id="UP000887568">
    <property type="component" value="Unplaced"/>
</dbReference>
<dbReference type="OrthoDB" id="10043418at2759"/>
<sequence>MQEFQTSDWMARKAKRLVAEKGILSSPNPRSGKTLSEDVVNHVKSFYDSDDISRLMPGKKDCVSIREGNQRIICQKRLLLCNLDEAYRAFKDKYPELKVGFSKFAELRPKYCVVAGSSGTHSVCVCTHHQNVKLMIHAVDIPRFRGSYKNLLAEITCNPGTTDCFLGNCSMCPKVADLKQHIMEEIEDEAIDEICYKQWVSTDRSTLETMTAEVDSFCDRFSEKLLQLKRHEFITDQQAKYLNHLKSELQHGEIIVLGDFSENYAFVVQDSSQGFHWTNDQATLHPFVIYFKKDNQLLHLNSVVISNSLIHDTIAVYCFQRRLHNYLAQTMQVRKVFYFTDGSSAQYKNRKNFANLTCHKDDFSSDAEWHFFATSHGKGPCDGLGGTVKQLVAKASLQRPNLECSAAVFVGQGEYSRNTV</sequence>
<proteinExistence type="predicted"/>
<dbReference type="OMA" id="EMTENEC"/>
<evidence type="ECO:0000313" key="2">
    <source>
        <dbReference type="Proteomes" id="UP000887568"/>
    </source>
</evidence>
<keyword evidence="2" id="KW-1185">Reference proteome</keyword>